<evidence type="ECO:0000313" key="9">
    <source>
        <dbReference type="Proteomes" id="UP000094056"/>
    </source>
</evidence>
<keyword evidence="5" id="KW-0804">Transcription</keyword>
<dbReference type="Proteomes" id="UP000094056">
    <property type="component" value="Unassembled WGS sequence"/>
</dbReference>
<keyword evidence="2" id="KW-0902">Two-component regulatory system</keyword>
<sequence length="122" mass="14010">MNKILIIDDEVRAVMFLKRILERKGYEVITSFNGEKALEVIKYEKLDIILLDIRMPGIDGIEVLRRVRKFCKNVGIIMVTAINDKEVGIKALESGANGYITKPIDLNHLETIIRDIMFEHLP</sequence>
<dbReference type="InterPro" id="IPR050595">
    <property type="entry name" value="Bact_response_regulator"/>
</dbReference>
<protein>
    <submittedName>
        <fullName evidence="8">Two-component response regulator</fullName>
    </submittedName>
</protein>
<comment type="caution">
    <text evidence="8">The sequence shown here is derived from an EMBL/GenBank/DDBJ whole genome shotgun (WGS) entry which is preliminary data.</text>
</comment>
<dbReference type="PROSITE" id="PS50110">
    <property type="entry name" value="RESPONSE_REGULATORY"/>
    <property type="match status" value="1"/>
</dbReference>
<evidence type="ECO:0000256" key="1">
    <source>
        <dbReference type="ARBA" id="ARBA00022553"/>
    </source>
</evidence>
<dbReference type="GO" id="GO:0003677">
    <property type="term" value="F:DNA binding"/>
    <property type="evidence" value="ECO:0007669"/>
    <property type="project" value="UniProtKB-KW"/>
</dbReference>
<dbReference type="PANTHER" id="PTHR44591:SF3">
    <property type="entry name" value="RESPONSE REGULATORY DOMAIN-CONTAINING PROTEIN"/>
    <property type="match status" value="1"/>
</dbReference>
<evidence type="ECO:0000256" key="5">
    <source>
        <dbReference type="ARBA" id="ARBA00023163"/>
    </source>
</evidence>
<keyword evidence="3" id="KW-0805">Transcription regulation</keyword>
<feature type="modified residue" description="4-aspartylphosphate" evidence="6">
    <location>
        <position position="52"/>
    </location>
</feature>
<dbReference type="CDD" id="cd17574">
    <property type="entry name" value="REC_OmpR"/>
    <property type="match status" value="1"/>
</dbReference>
<dbReference type="Pfam" id="PF00072">
    <property type="entry name" value="Response_reg"/>
    <property type="match status" value="1"/>
</dbReference>
<proteinExistence type="predicted"/>
<dbReference type="GO" id="GO:0000160">
    <property type="term" value="P:phosphorelay signal transduction system"/>
    <property type="evidence" value="ECO:0007669"/>
    <property type="project" value="UniProtKB-KW"/>
</dbReference>
<evidence type="ECO:0000256" key="3">
    <source>
        <dbReference type="ARBA" id="ARBA00023015"/>
    </source>
</evidence>
<name>A0A1E3X9G6_9BACT</name>
<gene>
    <name evidence="8" type="ORF">SCARUB_02615</name>
</gene>
<dbReference type="EMBL" id="MAYW01000070">
    <property type="protein sequence ID" value="ODS32266.1"/>
    <property type="molecule type" value="Genomic_DNA"/>
</dbReference>
<accession>A0A1E3X9G6</accession>
<dbReference type="FunFam" id="3.40.50.2300:FF:000001">
    <property type="entry name" value="DNA-binding response regulator PhoB"/>
    <property type="match status" value="1"/>
</dbReference>
<dbReference type="InterPro" id="IPR011006">
    <property type="entry name" value="CheY-like_superfamily"/>
</dbReference>
<evidence type="ECO:0000256" key="2">
    <source>
        <dbReference type="ARBA" id="ARBA00023012"/>
    </source>
</evidence>
<keyword evidence="1 6" id="KW-0597">Phosphoprotein</keyword>
<keyword evidence="4" id="KW-0238">DNA-binding</keyword>
<reference evidence="8 9" key="1">
    <citation type="submission" date="2016-07" db="EMBL/GenBank/DDBJ databases">
        <title>Draft genome of Scalindua rubra, obtained from a brine-seawater interface in the Red Sea, sheds light on salt adaptation in anammox bacteria.</title>
        <authorList>
            <person name="Speth D.R."/>
            <person name="Lagkouvardos I."/>
            <person name="Wang Y."/>
            <person name="Qian P.-Y."/>
            <person name="Dutilh B.E."/>
            <person name="Jetten M.S."/>
        </authorList>
    </citation>
    <scope>NUCLEOTIDE SEQUENCE [LARGE SCALE GENOMIC DNA]</scope>
    <source>
        <strain evidence="8">BSI-1</strain>
    </source>
</reference>
<dbReference type="AlphaFoldDB" id="A0A1E3X9G6"/>
<organism evidence="8 9">
    <name type="scientific">Candidatus Scalindua rubra</name>
    <dbReference type="NCBI Taxonomy" id="1872076"/>
    <lineage>
        <taxon>Bacteria</taxon>
        <taxon>Pseudomonadati</taxon>
        <taxon>Planctomycetota</taxon>
        <taxon>Candidatus Brocadiia</taxon>
        <taxon>Candidatus Brocadiales</taxon>
        <taxon>Candidatus Scalinduaceae</taxon>
        <taxon>Candidatus Scalindua</taxon>
    </lineage>
</organism>
<dbReference type="SMART" id="SM00448">
    <property type="entry name" value="REC"/>
    <property type="match status" value="1"/>
</dbReference>
<dbReference type="InterPro" id="IPR001789">
    <property type="entry name" value="Sig_transdc_resp-reg_receiver"/>
</dbReference>
<dbReference type="SUPFAM" id="SSF52172">
    <property type="entry name" value="CheY-like"/>
    <property type="match status" value="1"/>
</dbReference>
<evidence type="ECO:0000256" key="6">
    <source>
        <dbReference type="PROSITE-ProRule" id="PRU00169"/>
    </source>
</evidence>
<dbReference type="PANTHER" id="PTHR44591">
    <property type="entry name" value="STRESS RESPONSE REGULATOR PROTEIN 1"/>
    <property type="match status" value="1"/>
</dbReference>
<dbReference type="Gene3D" id="3.40.50.2300">
    <property type="match status" value="1"/>
</dbReference>
<evidence type="ECO:0000259" key="7">
    <source>
        <dbReference type="PROSITE" id="PS50110"/>
    </source>
</evidence>
<evidence type="ECO:0000256" key="4">
    <source>
        <dbReference type="ARBA" id="ARBA00023125"/>
    </source>
</evidence>
<feature type="domain" description="Response regulatory" evidence="7">
    <location>
        <begin position="3"/>
        <end position="117"/>
    </location>
</feature>
<evidence type="ECO:0000313" key="8">
    <source>
        <dbReference type="EMBL" id="ODS32266.1"/>
    </source>
</evidence>